<name>G4CZP7_9ACTN</name>
<dbReference type="InterPro" id="IPR018385">
    <property type="entry name" value="C4_dicarb_anaerob_car-like"/>
</dbReference>
<feature type="transmembrane region" description="Helical" evidence="8">
    <location>
        <begin position="73"/>
        <end position="93"/>
    </location>
</feature>
<feature type="transmembrane region" description="Helical" evidence="8">
    <location>
        <begin position="113"/>
        <end position="133"/>
    </location>
</feature>
<keyword evidence="7 8" id="KW-0472">Membrane</keyword>
<feature type="transmembrane region" description="Helical" evidence="8">
    <location>
        <begin position="451"/>
        <end position="469"/>
    </location>
</feature>
<dbReference type="GeneID" id="29842300"/>
<feature type="transmembrane region" description="Helical" evidence="8">
    <location>
        <begin position="282"/>
        <end position="302"/>
    </location>
</feature>
<evidence type="ECO:0000313" key="9">
    <source>
        <dbReference type="EMBL" id="EGY76966.1"/>
    </source>
</evidence>
<evidence type="ECO:0000256" key="7">
    <source>
        <dbReference type="ARBA" id="ARBA00023136"/>
    </source>
</evidence>
<dbReference type="EMBL" id="AGBA01000015">
    <property type="protein sequence ID" value="EGY76966.1"/>
    <property type="molecule type" value="Genomic_DNA"/>
</dbReference>
<dbReference type="AlphaFoldDB" id="G4CZP7"/>
<accession>G4CZP7</accession>
<dbReference type="GO" id="GO:0005886">
    <property type="term" value="C:plasma membrane"/>
    <property type="evidence" value="ECO:0007669"/>
    <property type="project" value="UniProtKB-SubCell"/>
</dbReference>
<organism evidence="9 10">
    <name type="scientific">Cutibacterium avidum ATCC 25577</name>
    <dbReference type="NCBI Taxonomy" id="997355"/>
    <lineage>
        <taxon>Bacteria</taxon>
        <taxon>Bacillati</taxon>
        <taxon>Actinomycetota</taxon>
        <taxon>Actinomycetes</taxon>
        <taxon>Propionibacteriales</taxon>
        <taxon>Propionibacteriaceae</taxon>
        <taxon>Cutibacterium</taxon>
    </lineage>
</organism>
<dbReference type="GO" id="GO:0015556">
    <property type="term" value="F:C4-dicarboxylate transmembrane transporter activity"/>
    <property type="evidence" value="ECO:0007669"/>
    <property type="project" value="InterPro"/>
</dbReference>
<dbReference type="RefSeq" id="WP_004811521.1">
    <property type="nucleotide sequence ID" value="NZ_JH165054.1"/>
</dbReference>
<evidence type="ECO:0000256" key="8">
    <source>
        <dbReference type="SAM" id="Phobius"/>
    </source>
</evidence>
<feature type="transmembrane region" description="Helical" evidence="8">
    <location>
        <begin position="34"/>
        <end position="52"/>
    </location>
</feature>
<reference evidence="9 10" key="1">
    <citation type="submission" date="2011-06" db="EMBL/GenBank/DDBJ databases">
        <authorList>
            <person name="Muzny D."/>
            <person name="Qin X."/>
            <person name="Deng J."/>
            <person name="Jiang H."/>
            <person name="Liu Y."/>
            <person name="Qu J."/>
            <person name="Song X.-Z."/>
            <person name="Zhang L."/>
            <person name="Thornton R."/>
            <person name="Coyle M."/>
            <person name="Francisco L."/>
            <person name="Jackson L."/>
            <person name="Javaid M."/>
            <person name="Korchina V."/>
            <person name="Kovar C."/>
            <person name="Mata R."/>
            <person name="Mathew T."/>
            <person name="Ngo R."/>
            <person name="Nguyen L."/>
            <person name="Nguyen N."/>
            <person name="Okwuonu G."/>
            <person name="Ongeri F."/>
            <person name="Pham C."/>
            <person name="Simmons D."/>
            <person name="Wilczek-Boney K."/>
            <person name="Hale W."/>
            <person name="Jakkamsetti A."/>
            <person name="Pham P."/>
            <person name="Ruth R."/>
            <person name="San Lucas F."/>
            <person name="Warren J."/>
            <person name="Zhang J."/>
            <person name="Zhao Z."/>
            <person name="Zhou C."/>
            <person name="Zhu D."/>
            <person name="Lee S."/>
            <person name="Bess C."/>
            <person name="Blankenburg K."/>
            <person name="Forbes L."/>
            <person name="Fu Q."/>
            <person name="Gubbala S."/>
            <person name="Hirani K."/>
            <person name="Jayaseelan J.C."/>
            <person name="Lara F."/>
            <person name="Munidasa M."/>
            <person name="Palculict T."/>
            <person name="Patil S."/>
            <person name="Pu L.-L."/>
            <person name="Saada N."/>
            <person name="Tang L."/>
            <person name="Weissenberger G."/>
            <person name="Zhu Y."/>
            <person name="Hemphill L."/>
            <person name="Shang Y."/>
            <person name="Youmans B."/>
            <person name="Ayvaz T."/>
            <person name="Ross M."/>
            <person name="Santibanez J."/>
            <person name="Aqrawi P."/>
            <person name="Gross S."/>
            <person name="Joshi V."/>
            <person name="Fowler G."/>
            <person name="Nazareth L."/>
            <person name="Reid J."/>
            <person name="Worley K."/>
            <person name="Petrosino J."/>
            <person name="Highlander S."/>
            <person name="Gibbs R."/>
        </authorList>
    </citation>
    <scope>NUCLEOTIDE SEQUENCE [LARGE SCALE GENOMIC DNA]</scope>
    <source>
        <strain evidence="9 10">ATCC 25577</strain>
    </source>
</reference>
<sequence length="471" mass="48847">MAGIIIAIVAIITVAWLIIAKAHAASAIFVVGTILLLIAGLMGKVSASTVEIKSSGTALYDELLIIEHIIAGRFSGIGLSIMVLFGFVAYMRHIGADARSVVMLSAPLKRFHGSYWLVPITFVLGSVLSLVVPSAAGLSLLLIATLLPALIAAGLSPLTVGAVIVTSSTIMPTPLEAGIIQGAKLTDMTPSSFVFGHVAKATVPTLILTSLVHMWWQWYMDRRDVRAGRGHDPHVTADDQADRATAEAMERASTVPAAYALLPILPLLVIIVTAILNQSGAIGFEFGIVPTTVVCSLFALICEMIRTRSVTSVFDGFKSFFTGMGDAAGGVVALVIAASVLVEGIQQLGIITALTDAARSSHGAAAVVSLSFVAATALLSVLTGSGTAPYFSFAEVVGHLPASSGVLPVRTLTAIWGTSNLMRQASPVCAAVLIVAGAIKVSPAELVKRTAVPMTIATICNAILAMLFIQV</sequence>
<evidence type="ECO:0000256" key="4">
    <source>
        <dbReference type="ARBA" id="ARBA00022475"/>
    </source>
</evidence>
<feature type="transmembrane region" description="Helical" evidence="8">
    <location>
        <begin position="194"/>
        <end position="216"/>
    </location>
</feature>
<evidence type="ECO:0000256" key="3">
    <source>
        <dbReference type="ARBA" id="ARBA00022448"/>
    </source>
</evidence>
<evidence type="ECO:0000256" key="6">
    <source>
        <dbReference type="ARBA" id="ARBA00022989"/>
    </source>
</evidence>
<gene>
    <name evidence="9" type="ORF">HMPREF9153_1919</name>
</gene>
<dbReference type="HOGENOM" id="CLU_030262_3_2_11"/>
<proteinExistence type="inferred from homology"/>
<evidence type="ECO:0000313" key="10">
    <source>
        <dbReference type="Proteomes" id="UP000005332"/>
    </source>
</evidence>
<keyword evidence="10" id="KW-1185">Reference proteome</keyword>
<dbReference type="NCBIfam" id="TIGR00771">
    <property type="entry name" value="DcuC"/>
    <property type="match status" value="1"/>
</dbReference>
<protein>
    <submittedName>
        <fullName evidence="9">Transport protein</fullName>
    </submittedName>
</protein>
<evidence type="ECO:0000256" key="2">
    <source>
        <dbReference type="ARBA" id="ARBA00005275"/>
    </source>
</evidence>
<keyword evidence="5 8" id="KW-0812">Transmembrane</keyword>
<dbReference type="InterPro" id="IPR004669">
    <property type="entry name" value="C4_dicarb_anaerob_car"/>
</dbReference>
<keyword evidence="3" id="KW-0813">Transport</keyword>
<dbReference type="NCBIfam" id="NF037994">
    <property type="entry name" value="DcuC_1"/>
    <property type="match status" value="1"/>
</dbReference>
<comment type="similarity">
    <text evidence="2">Belongs to the DcuC/DcuD transporter (TC 2.A.61) family.</text>
</comment>
<keyword evidence="4" id="KW-1003">Cell membrane</keyword>
<comment type="subcellular location">
    <subcellularLocation>
        <location evidence="1">Cell membrane</location>
        <topology evidence="1">Multi-pass membrane protein</topology>
    </subcellularLocation>
</comment>
<feature type="transmembrane region" description="Helical" evidence="8">
    <location>
        <begin position="140"/>
        <end position="165"/>
    </location>
</feature>
<feature type="transmembrane region" description="Helical" evidence="8">
    <location>
        <begin position="323"/>
        <end position="342"/>
    </location>
</feature>
<comment type="caution">
    <text evidence="9">The sequence shown here is derived from an EMBL/GenBank/DDBJ whole genome shotgun (WGS) entry which is preliminary data.</text>
</comment>
<evidence type="ECO:0000256" key="1">
    <source>
        <dbReference type="ARBA" id="ARBA00004651"/>
    </source>
</evidence>
<feature type="transmembrane region" description="Helical" evidence="8">
    <location>
        <begin position="362"/>
        <end position="383"/>
    </location>
</feature>
<feature type="transmembrane region" description="Helical" evidence="8">
    <location>
        <begin position="257"/>
        <end position="276"/>
    </location>
</feature>
<dbReference type="PATRIC" id="fig|997355.3.peg.1890"/>
<dbReference type="Pfam" id="PF03606">
    <property type="entry name" value="DcuC"/>
    <property type="match status" value="1"/>
</dbReference>
<dbReference type="PANTHER" id="PTHR42002:SF2">
    <property type="entry name" value="ANAEROBIC C4-DICARBOXYLATE TRANSPORTER DCUC-RELATED"/>
    <property type="match status" value="1"/>
</dbReference>
<dbReference type="PANTHER" id="PTHR42002">
    <property type="entry name" value="ANAEROBIC C4-DICARBOXYLATE TRANSPORTER DCUC-RELATED"/>
    <property type="match status" value="1"/>
</dbReference>
<keyword evidence="6 8" id="KW-1133">Transmembrane helix</keyword>
<dbReference type="Proteomes" id="UP000005332">
    <property type="component" value="Unassembled WGS sequence"/>
</dbReference>
<evidence type="ECO:0000256" key="5">
    <source>
        <dbReference type="ARBA" id="ARBA00022692"/>
    </source>
</evidence>